<dbReference type="AlphaFoldDB" id="A0AA41R7Y1"/>
<dbReference type="Proteomes" id="UP001165427">
    <property type="component" value="Unassembled WGS sequence"/>
</dbReference>
<reference evidence="1" key="1">
    <citation type="submission" date="2022-04" db="EMBL/GenBank/DDBJ databases">
        <title>Desulfatitalea alkaliphila sp. nov., a novel anaerobic sulfate-reducing bacterium isolated from terrestrial mud volcano, Taman Peninsula, Russia.</title>
        <authorList>
            <person name="Khomyakova M.A."/>
            <person name="Merkel A.Y."/>
            <person name="Slobodkin A.I."/>
        </authorList>
    </citation>
    <scope>NUCLEOTIDE SEQUENCE</scope>
    <source>
        <strain evidence="1">M08but</strain>
    </source>
</reference>
<proteinExistence type="predicted"/>
<protein>
    <submittedName>
        <fullName evidence="1">Helix-turn-helix domain-containing protein</fullName>
    </submittedName>
</protein>
<organism evidence="1 2">
    <name type="scientific">Desulfatitalea alkaliphila</name>
    <dbReference type="NCBI Taxonomy" id="2929485"/>
    <lineage>
        <taxon>Bacteria</taxon>
        <taxon>Pseudomonadati</taxon>
        <taxon>Thermodesulfobacteriota</taxon>
        <taxon>Desulfobacteria</taxon>
        <taxon>Desulfobacterales</taxon>
        <taxon>Desulfosarcinaceae</taxon>
        <taxon>Desulfatitalea</taxon>
    </lineage>
</organism>
<gene>
    <name evidence="1" type="ORF">MRX98_21745</name>
</gene>
<evidence type="ECO:0000313" key="1">
    <source>
        <dbReference type="EMBL" id="MCJ8503212.1"/>
    </source>
</evidence>
<dbReference type="RefSeq" id="WP_246915258.1">
    <property type="nucleotide sequence ID" value="NZ_JALJRB010000075.1"/>
</dbReference>
<comment type="caution">
    <text evidence="1">The sequence shown here is derived from an EMBL/GenBank/DDBJ whole genome shotgun (WGS) entry which is preliminary data.</text>
</comment>
<name>A0AA41R7Y1_9BACT</name>
<dbReference type="EMBL" id="JALJRB010000075">
    <property type="protein sequence ID" value="MCJ8503212.1"/>
    <property type="molecule type" value="Genomic_DNA"/>
</dbReference>
<evidence type="ECO:0000313" key="2">
    <source>
        <dbReference type="Proteomes" id="UP001165427"/>
    </source>
</evidence>
<keyword evidence="2" id="KW-1185">Reference proteome</keyword>
<accession>A0AA41R7Y1</accession>
<sequence length="125" mass="14256">MTVKSPICPERIRKVPGQFSWLDQRLVSEHYIDRCTHGAAALYLFLVTVADARGLSYYADHTLCRRLAMDECDLVRYRQQLIDLGLVAYRKPLCQVLAIEADAPRQTGSLQSLEQVFKRIGEGRT</sequence>